<name>A0A263DAR3_9PSEU</name>
<evidence type="ECO:0000256" key="1">
    <source>
        <dbReference type="ARBA" id="ARBA00003234"/>
    </source>
</evidence>
<comment type="subcellular location">
    <subcellularLocation>
        <location evidence="14">Cytoplasm</location>
    </subcellularLocation>
</comment>
<keyword evidence="4 14" id="KW-0949">S-adenosyl-L-methionine</keyword>
<evidence type="ECO:0000256" key="3">
    <source>
        <dbReference type="ARBA" id="ARBA00022679"/>
    </source>
</evidence>
<dbReference type="PANTHER" id="PTHR43020:SF2">
    <property type="entry name" value="MITOCHONDRIAL TRNA METHYLTHIOTRANSFERASE CDK5RAP1"/>
    <property type="match status" value="1"/>
</dbReference>
<feature type="binding site" evidence="14">
    <location>
        <position position="162"/>
    </location>
    <ligand>
        <name>[4Fe-4S] cluster</name>
        <dbReference type="ChEBI" id="CHEBI:49883"/>
        <label>2</label>
        <note>4Fe-4S-S-AdoMet</note>
    </ligand>
</feature>
<dbReference type="NCBIfam" id="TIGR00089">
    <property type="entry name" value="MiaB/RimO family radical SAM methylthiotransferase"/>
    <property type="match status" value="1"/>
</dbReference>
<protein>
    <recommendedName>
        <fullName evidence="11 14">tRNA-2-methylthio-N(6)-dimethylallyladenosine synthase</fullName>
        <ecNumber evidence="9 14">2.8.4.3</ecNumber>
    </recommendedName>
    <alternativeName>
        <fullName evidence="13 14">(Dimethylallyl)adenosine tRNA methylthiotransferase MiaB</fullName>
    </alternativeName>
    <alternativeName>
        <fullName evidence="12 14">tRNA-i(6)A37 methylthiotransferase</fullName>
    </alternativeName>
</protein>
<dbReference type="PROSITE" id="PS51449">
    <property type="entry name" value="MTTASE_N"/>
    <property type="match status" value="1"/>
</dbReference>
<dbReference type="PROSITE" id="PS01278">
    <property type="entry name" value="MTTASE_RADICAL"/>
    <property type="match status" value="1"/>
</dbReference>
<keyword evidence="5 14" id="KW-0819">tRNA processing</keyword>
<feature type="binding site" evidence="14">
    <location>
        <position position="12"/>
    </location>
    <ligand>
        <name>[4Fe-4S] cluster</name>
        <dbReference type="ChEBI" id="CHEBI:49883"/>
        <label>1</label>
    </ligand>
</feature>
<dbReference type="InterPro" id="IPR007197">
    <property type="entry name" value="rSAM"/>
</dbReference>
<dbReference type="SUPFAM" id="SSF102114">
    <property type="entry name" value="Radical SAM enzymes"/>
    <property type="match status" value="1"/>
</dbReference>
<dbReference type="InParanoid" id="A0A263DAR3"/>
<comment type="caution">
    <text evidence="17">The sequence shown here is derived from an EMBL/GenBank/DDBJ whole genome shotgun (WGS) entry which is preliminary data.</text>
</comment>
<dbReference type="Proteomes" id="UP000242444">
    <property type="component" value="Unassembled WGS sequence"/>
</dbReference>
<sequence length="489" mass="52983">MSRSYQIRTLGCQMNVHDSERLAGGLEEAGYVPAGDEAADVVVFNTCAVRENADNKLYGQLGHLRPAKDAKPGMQIAVGGCLAQKDRGEIVKRAPWVDVVFGTHNIGSLPTLLERARHNAEAEVEILESLETFPSTLPARRDSAHSGWVSISVGCNNTCTFCIVPALRGKERDRRPGDILAEVEALVGEGVLEVTLLGQNVNSYGVEFGDRQAFGKLLRACGGVEGLERVRFTSPHPASFTEDVIDAMAETPNACHQLHMPLQSGSDKVLKDMRRSYRSERFLSIVDKVRAAMPDAALTTDIIVGFPGETEKDFEQTLEVVRRARFSSAFTFQYSKRPGTPAAEMDGQLPKPVVQERYERLVRLQNEISWEENKKLLGRTVELLVATGEGRKDAATDRMSGRARDGRLVHFVPVGAAVDTAVRPGDVVETAITYAAPHHLVADGDLTTHRRTRAGDNAEAGLRPRTDGVGLGLPSFGAPAPLPVAGGCA</sequence>
<evidence type="ECO:0000313" key="17">
    <source>
        <dbReference type="EMBL" id="OZM74475.1"/>
    </source>
</evidence>
<proteinExistence type="inferred from homology"/>
<dbReference type="InterPro" id="IPR058240">
    <property type="entry name" value="rSAM_sf"/>
</dbReference>
<evidence type="ECO:0000256" key="8">
    <source>
        <dbReference type="ARBA" id="ARBA00023014"/>
    </source>
</evidence>
<feature type="domain" description="Radical SAM core" evidence="16">
    <location>
        <begin position="141"/>
        <end position="372"/>
    </location>
</feature>
<dbReference type="RefSeq" id="WP_094861373.1">
    <property type="nucleotide sequence ID" value="NZ_NKYE01000002.1"/>
</dbReference>
<dbReference type="CDD" id="cd01335">
    <property type="entry name" value="Radical_SAM"/>
    <property type="match status" value="1"/>
</dbReference>
<evidence type="ECO:0000256" key="6">
    <source>
        <dbReference type="ARBA" id="ARBA00022723"/>
    </source>
</evidence>
<dbReference type="PANTHER" id="PTHR43020">
    <property type="entry name" value="CDK5 REGULATORY SUBUNIT-ASSOCIATED PROTEIN 1"/>
    <property type="match status" value="1"/>
</dbReference>
<dbReference type="InterPro" id="IPR013848">
    <property type="entry name" value="Methylthiotransferase_N"/>
</dbReference>
<dbReference type="GO" id="GO:0035597">
    <property type="term" value="F:tRNA-2-methylthio-N(6)-dimethylallyladenosine(37) synthase activity"/>
    <property type="evidence" value="ECO:0007669"/>
    <property type="project" value="UniProtKB-EC"/>
</dbReference>
<dbReference type="Pfam" id="PF04055">
    <property type="entry name" value="Radical_SAM"/>
    <property type="match status" value="1"/>
</dbReference>
<evidence type="ECO:0000256" key="7">
    <source>
        <dbReference type="ARBA" id="ARBA00023004"/>
    </source>
</evidence>
<evidence type="ECO:0000256" key="14">
    <source>
        <dbReference type="HAMAP-Rule" id="MF_01864"/>
    </source>
</evidence>
<keyword evidence="14" id="KW-0963">Cytoplasm</keyword>
<evidence type="ECO:0000256" key="12">
    <source>
        <dbReference type="ARBA" id="ARBA00080698"/>
    </source>
</evidence>
<comment type="cofactor">
    <cofactor evidence="14">
        <name>[4Fe-4S] cluster</name>
        <dbReference type="ChEBI" id="CHEBI:49883"/>
    </cofactor>
    <text evidence="14">Binds 2 [4Fe-4S] clusters. One cluster is coordinated with 3 cysteines and an exchangeable S-adenosyl-L-methionine.</text>
</comment>
<dbReference type="EC" id="2.8.4.3" evidence="9 14"/>
<keyword evidence="8 14" id="KW-0411">Iron-sulfur</keyword>
<evidence type="ECO:0000313" key="18">
    <source>
        <dbReference type="Proteomes" id="UP000242444"/>
    </source>
</evidence>
<dbReference type="InterPro" id="IPR023404">
    <property type="entry name" value="rSAM_horseshoe"/>
</dbReference>
<dbReference type="SFLD" id="SFLDG01061">
    <property type="entry name" value="methylthiotransferase"/>
    <property type="match status" value="1"/>
</dbReference>
<evidence type="ECO:0000256" key="4">
    <source>
        <dbReference type="ARBA" id="ARBA00022691"/>
    </source>
</evidence>
<dbReference type="InterPro" id="IPR006638">
    <property type="entry name" value="Elp3/MiaA/NifB-like_rSAM"/>
</dbReference>
<evidence type="ECO:0000259" key="15">
    <source>
        <dbReference type="PROSITE" id="PS51449"/>
    </source>
</evidence>
<evidence type="ECO:0000256" key="5">
    <source>
        <dbReference type="ARBA" id="ARBA00022694"/>
    </source>
</evidence>
<keyword evidence="2 14" id="KW-0004">4Fe-4S</keyword>
<dbReference type="SMART" id="SM00729">
    <property type="entry name" value="Elp3"/>
    <property type="match status" value="1"/>
</dbReference>
<dbReference type="OrthoDB" id="9805215at2"/>
<keyword evidence="18" id="KW-1185">Reference proteome</keyword>
<feature type="binding site" evidence="14">
    <location>
        <position position="81"/>
    </location>
    <ligand>
        <name>[4Fe-4S] cluster</name>
        <dbReference type="ChEBI" id="CHEBI:49883"/>
        <label>1</label>
    </ligand>
</feature>
<dbReference type="SFLD" id="SFLDG01082">
    <property type="entry name" value="B12-binding_domain_containing"/>
    <property type="match status" value="1"/>
</dbReference>
<dbReference type="GO" id="GO:0046872">
    <property type="term" value="F:metal ion binding"/>
    <property type="evidence" value="ECO:0007669"/>
    <property type="project" value="UniProtKB-KW"/>
</dbReference>
<dbReference type="EMBL" id="NKYE01000002">
    <property type="protein sequence ID" value="OZM74475.1"/>
    <property type="molecule type" value="Genomic_DNA"/>
</dbReference>
<dbReference type="GO" id="GO:0005829">
    <property type="term" value="C:cytosol"/>
    <property type="evidence" value="ECO:0007669"/>
    <property type="project" value="TreeGrafter"/>
</dbReference>
<feature type="binding site" evidence="14">
    <location>
        <position position="47"/>
    </location>
    <ligand>
        <name>[4Fe-4S] cluster</name>
        <dbReference type="ChEBI" id="CHEBI:49883"/>
        <label>1</label>
    </ligand>
</feature>
<evidence type="ECO:0000256" key="9">
    <source>
        <dbReference type="ARBA" id="ARBA00033765"/>
    </source>
</evidence>
<dbReference type="InterPro" id="IPR006463">
    <property type="entry name" value="MiaB_methiolase"/>
</dbReference>
<feature type="binding site" evidence="14">
    <location>
        <position position="159"/>
    </location>
    <ligand>
        <name>[4Fe-4S] cluster</name>
        <dbReference type="ChEBI" id="CHEBI:49883"/>
        <label>2</label>
        <note>4Fe-4S-S-AdoMet</note>
    </ligand>
</feature>
<dbReference type="InterPro" id="IPR038135">
    <property type="entry name" value="Methylthiotransferase_N_sf"/>
</dbReference>
<dbReference type="InterPro" id="IPR005839">
    <property type="entry name" value="Methylthiotransferase"/>
</dbReference>
<evidence type="ECO:0000256" key="11">
    <source>
        <dbReference type="ARBA" id="ARBA00068570"/>
    </source>
</evidence>
<keyword evidence="6 14" id="KW-0479">Metal-binding</keyword>
<dbReference type="PROSITE" id="PS51918">
    <property type="entry name" value="RADICAL_SAM"/>
    <property type="match status" value="1"/>
</dbReference>
<keyword evidence="3 14" id="KW-0808">Transferase</keyword>
<comment type="subunit">
    <text evidence="14">Monomer.</text>
</comment>
<feature type="binding site" evidence="14">
    <location>
        <position position="155"/>
    </location>
    <ligand>
        <name>[4Fe-4S] cluster</name>
        <dbReference type="ChEBI" id="CHEBI:49883"/>
        <label>2</label>
        <note>4Fe-4S-S-AdoMet</note>
    </ligand>
</feature>
<dbReference type="InterPro" id="IPR020612">
    <property type="entry name" value="Methylthiotransferase_CS"/>
</dbReference>
<comment type="function">
    <text evidence="1 14">Catalyzes the methylthiolation of N6-(dimethylallyl)adenosine (i(6)A), leading to the formation of 2-methylthio-N6-(dimethylallyl)adenosine (ms(2)i(6)A) at position 37 in tRNAs that read codons beginning with uridine.</text>
</comment>
<dbReference type="FunCoup" id="A0A263DAR3">
    <property type="interactions" value="427"/>
</dbReference>
<dbReference type="SFLD" id="SFLDS00029">
    <property type="entry name" value="Radical_SAM"/>
    <property type="match status" value="1"/>
</dbReference>
<evidence type="ECO:0000256" key="2">
    <source>
        <dbReference type="ARBA" id="ARBA00022485"/>
    </source>
</evidence>
<evidence type="ECO:0000259" key="16">
    <source>
        <dbReference type="PROSITE" id="PS51918"/>
    </source>
</evidence>
<keyword evidence="7 14" id="KW-0408">Iron</keyword>
<dbReference type="AlphaFoldDB" id="A0A263DAR3"/>
<comment type="catalytic activity">
    <reaction evidence="10 14">
        <text>N(6)-dimethylallyladenosine(37) in tRNA + (sulfur carrier)-SH + AH2 + 2 S-adenosyl-L-methionine = 2-methylsulfanyl-N(6)-dimethylallyladenosine(37) in tRNA + (sulfur carrier)-H + 5'-deoxyadenosine + L-methionine + A + S-adenosyl-L-homocysteine + 2 H(+)</text>
        <dbReference type="Rhea" id="RHEA:37067"/>
        <dbReference type="Rhea" id="RHEA-COMP:10375"/>
        <dbReference type="Rhea" id="RHEA-COMP:10376"/>
        <dbReference type="Rhea" id="RHEA-COMP:14737"/>
        <dbReference type="Rhea" id="RHEA-COMP:14739"/>
        <dbReference type="ChEBI" id="CHEBI:13193"/>
        <dbReference type="ChEBI" id="CHEBI:15378"/>
        <dbReference type="ChEBI" id="CHEBI:17319"/>
        <dbReference type="ChEBI" id="CHEBI:17499"/>
        <dbReference type="ChEBI" id="CHEBI:29917"/>
        <dbReference type="ChEBI" id="CHEBI:57844"/>
        <dbReference type="ChEBI" id="CHEBI:57856"/>
        <dbReference type="ChEBI" id="CHEBI:59789"/>
        <dbReference type="ChEBI" id="CHEBI:64428"/>
        <dbReference type="ChEBI" id="CHEBI:74415"/>
        <dbReference type="ChEBI" id="CHEBI:74417"/>
        <dbReference type="EC" id="2.8.4.3"/>
    </reaction>
</comment>
<comment type="similarity">
    <text evidence="14">Belongs to the methylthiotransferase family. MiaB subfamily.</text>
</comment>
<evidence type="ECO:0000256" key="10">
    <source>
        <dbReference type="ARBA" id="ARBA00051425"/>
    </source>
</evidence>
<dbReference type="Pfam" id="PF00919">
    <property type="entry name" value="UPF0004"/>
    <property type="match status" value="1"/>
</dbReference>
<gene>
    <name evidence="14" type="primary">miaB</name>
    <name evidence="17" type="ORF">CFN78_04990</name>
</gene>
<dbReference type="FunFam" id="3.40.50.12160:FF:000003">
    <property type="entry name" value="CDK5 regulatory subunit-associated protein 1"/>
    <property type="match status" value="1"/>
</dbReference>
<dbReference type="Gene3D" id="3.80.30.20">
    <property type="entry name" value="tm_1862 like domain"/>
    <property type="match status" value="1"/>
</dbReference>
<dbReference type="SFLD" id="SFLDF00273">
    <property type="entry name" value="(dimethylallyl)adenosine_tRNA"/>
    <property type="match status" value="1"/>
</dbReference>
<dbReference type="NCBIfam" id="TIGR01574">
    <property type="entry name" value="miaB-methiolase"/>
    <property type="match status" value="1"/>
</dbReference>
<reference evidence="17 18" key="1">
    <citation type="submission" date="2017-07" db="EMBL/GenBank/DDBJ databases">
        <title>Amycolatopsis antarcticus sp. nov., isolated from the surface of an Antarcticus brown macroalga.</title>
        <authorList>
            <person name="Wang J."/>
            <person name="Leiva S."/>
            <person name="Huang J."/>
            <person name="Huang Y."/>
        </authorList>
    </citation>
    <scope>NUCLEOTIDE SEQUENCE [LARGE SCALE GENOMIC DNA]</scope>
    <source>
        <strain evidence="17 18">AU-G6</strain>
    </source>
</reference>
<dbReference type="GO" id="GO:0051539">
    <property type="term" value="F:4 iron, 4 sulfur cluster binding"/>
    <property type="evidence" value="ECO:0007669"/>
    <property type="project" value="UniProtKB-UniRule"/>
</dbReference>
<dbReference type="HAMAP" id="MF_01864">
    <property type="entry name" value="tRNA_metthiotr_MiaB"/>
    <property type="match status" value="1"/>
</dbReference>
<evidence type="ECO:0000256" key="13">
    <source>
        <dbReference type="ARBA" id="ARBA00081141"/>
    </source>
</evidence>
<accession>A0A263DAR3</accession>
<organism evidence="17 18">
    <name type="scientific">Amycolatopsis antarctica</name>
    <dbReference type="NCBI Taxonomy" id="1854586"/>
    <lineage>
        <taxon>Bacteria</taxon>
        <taxon>Bacillati</taxon>
        <taxon>Actinomycetota</taxon>
        <taxon>Actinomycetes</taxon>
        <taxon>Pseudonocardiales</taxon>
        <taxon>Pseudonocardiaceae</taxon>
        <taxon>Amycolatopsis</taxon>
    </lineage>
</organism>
<dbReference type="Gene3D" id="3.40.50.12160">
    <property type="entry name" value="Methylthiotransferase, N-terminal domain"/>
    <property type="match status" value="1"/>
</dbReference>
<dbReference type="FunFam" id="3.80.30.20:FF:000001">
    <property type="entry name" value="tRNA-2-methylthio-N(6)-dimethylallyladenosine synthase 2"/>
    <property type="match status" value="1"/>
</dbReference>
<feature type="domain" description="MTTase N-terminal" evidence="15">
    <location>
        <begin position="3"/>
        <end position="118"/>
    </location>
</feature>